<dbReference type="EC" id="2.7.7.49" evidence="1"/>
<dbReference type="InterPro" id="IPR036397">
    <property type="entry name" value="RNaseH_sf"/>
</dbReference>
<dbReference type="GO" id="GO:0003964">
    <property type="term" value="F:RNA-directed DNA polymerase activity"/>
    <property type="evidence" value="ECO:0007669"/>
    <property type="project" value="UniProtKB-KW"/>
</dbReference>
<gene>
    <name evidence="15" type="ORF">GE061_000506</name>
</gene>
<dbReference type="Pfam" id="PF00078">
    <property type="entry name" value="RVT_1"/>
    <property type="match status" value="1"/>
</dbReference>
<dbReference type="CDD" id="cd01647">
    <property type="entry name" value="RT_LTR"/>
    <property type="match status" value="1"/>
</dbReference>
<evidence type="ECO:0000256" key="1">
    <source>
        <dbReference type="ARBA" id="ARBA00012493"/>
    </source>
</evidence>
<protein>
    <recommendedName>
        <fullName evidence="1">RNA-directed DNA polymerase</fullName>
        <ecNumber evidence="1">2.7.7.49</ecNumber>
    </recommendedName>
</protein>
<dbReference type="InterPro" id="IPR043128">
    <property type="entry name" value="Rev_trsase/Diguanyl_cyclase"/>
</dbReference>
<dbReference type="SUPFAM" id="SSF53098">
    <property type="entry name" value="Ribonuclease H-like"/>
    <property type="match status" value="1"/>
</dbReference>
<dbReference type="PANTHER" id="PTHR37984:SF5">
    <property type="entry name" value="PROTEIN NYNRIN-LIKE"/>
    <property type="match status" value="1"/>
</dbReference>
<evidence type="ECO:0000313" key="15">
    <source>
        <dbReference type="EMBL" id="KAF6216167.1"/>
    </source>
</evidence>
<dbReference type="GO" id="GO:0004519">
    <property type="term" value="F:endonuclease activity"/>
    <property type="evidence" value="ECO:0007669"/>
    <property type="project" value="UniProtKB-KW"/>
</dbReference>
<dbReference type="InterPro" id="IPR041588">
    <property type="entry name" value="Integrase_H2C2"/>
</dbReference>
<dbReference type="GO" id="GO:0015074">
    <property type="term" value="P:DNA integration"/>
    <property type="evidence" value="ECO:0007669"/>
    <property type="project" value="UniProtKB-KW"/>
</dbReference>
<dbReference type="Gene3D" id="3.10.10.10">
    <property type="entry name" value="HIV Type 1 Reverse Transcriptase, subunit A, domain 1"/>
    <property type="match status" value="1"/>
</dbReference>
<evidence type="ECO:0000256" key="5">
    <source>
        <dbReference type="ARBA" id="ARBA00022722"/>
    </source>
</evidence>
<dbReference type="InterPro" id="IPR034122">
    <property type="entry name" value="Retropepsin-like_bacterial"/>
</dbReference>
<evidence type="ECO:0000256" key="8">
    <source>
        <dbReference type="ARBA" id="ARBA00022842"/>
    </source>
</evidence>
<keyword evidence="8" id="KW-0460">Magnesium</keyword>
<name>A0A8S9Y4I6_APOLU</name>
<keyword evidence="12" id="KW-0511">Multifunctional enzyme</keyword>
<dbReference type="OrthoDB" id="6382339at2759"/>
<dbReference type="Gene3D" id="1.10.340.70">
    <property type="match status" value="1"/>
</dbReference>
<evidence type="ECO:0000259" key="14">
    <source>
        <dbReference type="PROSITE" id="PS50994"/>
    </source>
</evidence>
<keyword evidence="3" id="KW-0808">Transferase</keyword>
<dbReference type="InterPro" id="IPR021109">
    <property type="entry name" value="Peptidase_aspartic_dom_sf"/>
</dbReference>
<dbReference type="Gene3D" id="3.30.70.270">
    <property type="match status" value="2"/>
</dbReference>
<dbReference type="Pfam" id="PF13975">
    <property type="entry name" value="gag-asp_proteas"/>
    <property type="match status" value="1"/>
</dbReference>
<comment type="caution">
    <text evidence="15">The sequence shown here is derived from an EMBL/GenBank/DDBJ whole genome shotgun (WGS) entry which is preliminary data.</text>
</comment>
<dbReference type="AlphaFoldDB" id="A0A8S9Y4I6"/>
<keyword evidence="7" id="KW-0378">Hydrolase</keyword>
<dbReference type="FunFam" id="3.10.10.10:FF:000002">
    <property type="entry name" value="Retrovirus-related Pol polyprotein from transposon 17.6-like protein"/>
    <property type="match status" value="1"/>
</dbReference>
<dbReference type="SUPFAM" id="SSF56672">
    <property type="entry name" value="DNA/RNA polymerases"/>
    <property type="match status" value="1"/>
</dbReference>
<evidence type="ECO:0000256" key="10">
    <source>
        <dbReference type="ARBA" id="ARBA00022908"/>
    </source>
</evidence>
<dbReference type="GO" id="GO:0006508">
    <property type="term" value="P:proteolysis"/>
    <property type="evidence" value="ECO:0007669"/>
    <property type="project" value="UniProtKB-KW"/>
</dbReference>
<dbReference type="EMBL" id="WIXP02000001">
    <property type="protein sequence ID" value="KAF6216167.1"/>
    <property type="molecule type" value="Genomic_DNA"/>
</dbReference>
<evidence type="ECO:0000313" key="16">
    <source>
        <dbReference type="Proteomes" id="UP000466442"/>
    </source>
</evidence>
<dbReference type="FunFam" id="3.10.20.370:FF:000001">
    <property type="entry name" value="Retrovirus-related Pol polyprotein from transposon 17.6-like protein"/>
    <property type="match status" value="1"/>
</dbReference>
<dbReference type="PROSITE" id="PS50994">
    <property type="entry name" value="INTEGRASE"/>
    <property type="match status" value="1"/>
</dbReference>
<dbReference type="FunFam" id="3.30.70.270:FF:000020">
    <property type="entry name" value="Transposon Tf2-6 polyprotein-like Protein"/>
    <property type="match status" value="1"/>
</dbReference>
<reference evidence="15" key="1">
    <citation type="journal article" date="2021" name="Mol. Ecol. Resour.">
        <title>Apolygus lucorum genome provides insights into omnivorousness and mesophyll feeding.</title>
        <authorList>
            <person name="Liu Y."/>
            <person name="Liu H."/>
            <person name="Wang H."/>
            <person name="Huang T."/>
            <person name="Liu B."/>
            <person name="Yang B."/>
            <person name="Yin L."/>
            <person name="Li B."/>
            <person name="Zhang Y."/>
            <person name="Zhang S."/>
            <person name="Jiang F."/>
            <person name="Zhang X."/>
            <person name="Ren Y."/>
            <person name="Wang B."/>
            <person name="Wang S."/>
            <person name="Lu Y."/>
            <person name="Wu K."/>
            <person name="Fan W."/>
            <person name="Wang G."/>
        </authorList>
    </citation>
    <scope>NUCLEOTIDE SEQUENCE</scope>
    <source>
        <strain evidence="15">12Hb</strain>
    </source>
</reference>
<dbReference type="InterPro" id="IPR041577">
    <property type="entry name" value="RT_RNaseH_2"/>
</dbReference>
<dbReference type="Gene3D" id="3.10.20.370">
    <property type="match status" value="1"/>
</dbReference>
<evidence type="ECO:0000256" key="11">
    <source>
        <dbReference type="ARBA" id="ARBA00022918"/>
    </source>
</evidence>
<dbReference type="SUPFAM" id="SSF50630">
    <property type="entry name" value="Acid proteases"/>
    <property type="match status" value="1"/>
</dbReference>
<organism evidence="15 16">
    <name type="scientific">Apolygus lucorum</name>
    <name type="common">Small green plant bug</name>
    <name type="synonym">Lygocoris lucorum</name>
    <dbReference type="NCBI Taxonomy" id="248454"/>
    <lineage>
        <taxon>Eukaryota</taxon>
        <taxon>Metazoa</taxon>
        <taxon>Ecdysozoa</taxon>
        <taxon>Arthropoda</taxon>
        <taxon>Hexapoda</taxon>
        <taxon>Insecta</taxon>
        <taxon>Pterygota</taxon>
        <taxon>Neoptera</taxon>
        <taxon>Paraneoptera</taxon>
        <taxon>Hemiptera</taxon>
        <taxon>Heteroptera</taxon>
        <taxon>Panheteroptera</taxon>
        <taxon>Cimicomorpha</taxon>
        <taxon>Miridae</taxon>
        <taxon>Mirini</taxon>
        <taxon>Apolygus</taxon>
    </lineage>
</organism>
<keyword evidence="2" id="KW-0645">Protease</keyword>
<evidence type="ECO:0000256" key="3">
    <source>
        <dbReference type="ARBA" id="ARBA00022679"/>
    </source>
</evidence>
<dbReference type="GO" id="GO:0042575">
    <property type="term" value="C:DNA polymerase complex"/>
    <property type="evidence" value="ECO:0007669"/>
    <property type="project" value="UniProtKB-ARBA"/>
</dbReference>
<evidence type="ECO:0000256" key="12">
    <source>
        <dbReference type="ARBA" id="ARBA00023268"/>
    </source>
</evidence>
<dbReference type="GO" id="GO:0003723">
    <property type="term" value="F:RNA binding"/>
    <property type="evidence" value="ECO:0007669"/>
    <property type="project" value="UniProtKB-KW"/>
</dbReference>
<dbReference type="Pfam" id="PF17921">
    <property type="entry name" value="Integrase_H2C2"/>
    <property type="match status" value="1"/>
</dbReference>
<dbReference type="Proteomes" id="UP000466442">
    <property type="component" value="Linkage Group LG1"/>
</dbReference>
<dbReference type="InterPro" id="IPR043502">
    <property type="entry name" value="DNA/RNA_pol_sf"/>
</dbReference>
<dbReference type="InterPro" id="IPR000477">
    <property type="entry name" value="RT_dom"/>
</dbReference>
<proteinExistence type="predicted"/>
<accession>A0A8S9Y4I6</accession>
<feature type="domain" description="Integrase catalytic" evidence="14">
    <location>
        <begin position="859"/>
        <end position="946"/>
    </location>
</feature>
<evidence type="ECO:0000256" key="6">
    <source>
        <dbReference type="ARBA" id="ARBA00022759"/>
    </source>
</evidence>
<evidence type="ECO:0000256" key="7">
    <source>
        <dbReference type="ARBA" id="ARBA00022801"/>
    </source>
</evidence>
<dbReference type="Gene3D" id="3.30.420.10">
    <property type="entry name" value="Ribonuclease H-like superfamily/Ribonuclease H"/>
    <property type="match status" value="1"/>
</dbReference>
<keyword evidence="6" id="KW-0255">Endonuclease</keyword>
<dbReference type="PANTHER" id="PTHR37984">
    <property type="entry name" value="PROTEIN CBG26694"/>
    <property type="match status" value="1"/>
</dbReference>
<keyword evidence="11" id="KW-0695">RNA-directed DNA polymerase</keyword>
<dbReference type="FunFam" id="3.10.10.10:FF:000007">
    <property type="entry name" value="Retrovirus-related Pol polyprotein from transposon 17.6-like Protein"/>
    <property type="match status" value="1"/>
</dbReference>
<dbReference type="Gene3D" id="2.40.70.10">
    <property type="entry name" value="Acid Proteases"/>
    <property type="match status" value="1"/>
</dbReference>
<dbReference type="InterPro" id="IPR050951">
    <property type="entry name" value="Retrovirus_Pol_polyprotein"/>
</dbReference>
<keyword evidence="9" id="KW-0694">RNA-binding</keyword>
<keyword evidence="4" id="KW-0548">Nucleotidyltransferase</keyword>
<dbReference type="InterPro" id="IPR012337">
    <property type="entry name" value="RNaseH-like_sf"/>
</dbReference>
<keyword evidence="10" id="KW-0229">DNA integration</keyword>
<dbReference type="PROSITE" id="PS00141">
    <property type="entry name" value="ASP_PROTEASE"/>
    <property type="match status" value="1"/>
</dbReference>
<dbReference type="Pfam" id="PF00665">
    <property type="entry name" value="rve"/>
    <property type="match status" value="1"/>
</dbReference>
<evidence type="ECO:0000259" key="13">
    <source>
        <dbReference type="PROSITE" id="PS50878"/>
    </source>
</evidence>
<dbReference type="GO" id="GO:0004190">
    <property type="term" value="F:aspartic-type endopeptidase activity"/>
    <property type="evidence" value="ECO:0007669"/>
    <property type="project" value="InterPro"/>
</dbReference>
<dbReference type="FunFam" id="1.10.340.70:FF:000001">
    <property type="entry name" value="Retrovirus-related Pol polyprotein from transposon gypsy-like Protein"/>
    <property type="match status" value="1"/>
</dbReference>
<sequence length="946" mass="106496">MQKGSKLPRAPKEEFGKRETVELKGLGQTVQYHLARVKEAATQTTTHDIPLYRSTSTPSLVLHGSLNGVDCDFIVDTGATRTIVSLAIMEKCGTNARATASMFIRSISGERLPVEGETLVTLDVGDGRSRAQEVLIAQIPEDCVLGLDFLIAQHCIIDPANGTVRIGNRKLKAVNVWDAMLTEVSEISEEFHELNTNLASREEQDAGNDNECPPHLRVLWQETMGRLKVEERRIVEELLREFSDVFAKNGADIGSIKGCTHMIDVGESSPIRQTPRRIPPHRLEEVEKLVEEMEANGVIEPSLSPWASPIVLVKKKDGSTRFCIDYRKLNSVTKRDSHPMPRIAELVGALEGSIWFSTLDLQSGYWQIPMAPCDKEKTAFCTPRGLWQFKVMPFGLCNAPSTFQRAMGGVLRNEIRSGRVKVYLDDVLVDNHSFLDHINWLKRVFTVLREAGIKLNPKKCKLFRREVGYLGVVVSKDGITTDPGTTKRVLDWPRPLNVKELQSFLSLCSYYRAFIPQFAKRAAPLYALQNKNTDFEWRPECDEAFADIKSALTTPPVLGHPVPGAPFVLDTDASDRGVGAVLSQIHGEREVVLAYYSRCLSKTERNYCVTRKELLSLVCALRHFDSYGLSSGEPFVVRSDHASLQWLKNFKEPDGQLARWLDVITPYNYQIQHRAGQQHQNADALSRRPCVANDCKYCLRQEEKARSIAIRRTQVIVEKDWGDKQRKDAEIAPVISWVESGTKPSWQDVSSYSPETKAMWAMLDTLKLVKGLLVRNWENANGTKVVEQVIVPKELRQQILLNAHNFGHFGRKRTLSEIRLRYYWSGMTKDVRMICAACQICGRRGKGRPSEKAPMQTYVTGAPFERICVDALGPLPTTENGNKYIIVAIDTFTKWPEAFPVPDIQATTVARGLVDEVFSRFGVPRELHTDQGTNFEADLFKERNVG</sequence>
<keyword evidence="16" id="KW-1185">Reference proteome</keyword>
<dbReference type="InterPro" id="IPR001584">
    <property type="entry name" value="Integrase_cat-core"/>
</dbReference>
<feature type="domain" description="Reverse transcriptase" evidence="13">
    <location>
        <begin position="294"/>
        <end position="474"/>
    </location>
</feature>
<evidence type="ECO:0000256" key="2">
    <source>
        <dbReference type="ARBA" id="ARBA00022670"/>
    </source>
</evidence>
<evidence type="ECO:0000256" key="4">
    <source>
        <dbReference type="ARBA" id="ARBA00022695"/>
    </source>
</evidence>
<dbReference type="InterPro" id="IPR001969">
    <property type="entry name" value="Aspartic_peptidase_AS"/>
</dbReference>
<evidence type="ECO:0000256" key="9">
    <source>
        <dbReference type="ARBA" id="ARBA00022884"/>
    </source>
</evidence>
<dbReference type="PROSITE" id="PS50878">
    <property type="entry name" value="RT_POL"/>
    <property type="match status" value="1"/>
</dbReference>
<dbReference type="Pfam" id="PF17919">
    <property type="entry name" value="RT_RNaseH_2"/>
    <property type="match status" value="1"/>
</dbReference>
<dbReference type="CDD" id="cd09274">
    <property type="entry name" value="RNase_HI_RT_Ty3"/>
    <property type="match status" value="1"/>
</dbReference>
<keyword evidence="5" id="KW-0540">Nuclease</keyword>
<dbReference type="CDD" id="cd05483">
    <property type="entry name" value="retropepsin_like_bacteria"/>
    <property type="match status" value="1"/>
</dbReference>